<dbReference type="eggNOG" id="COG5444">
    <property type="taxonomic scope" value="Bacteria"/>
</dbReference>
<protein>
    <recommendedName>
        <fullName evidence="3">Bacterial EndoU nuclease domain-containing protein</fullName>
    </recommendedName>
</protein>
<evidence type="ECO:0000256" key="2">
    <source>
        <dbReference type="SAM" id="Phobius"/>
    </source>
</evidence>
<keyword evidence="2" id="KW-1133">Transmembrane helix</keyword>
<feature type="transmembrane region" description="Helical" evidence="2">
    <location>
        <begin position="634"/>
        <end position="659"/>
    </location>
</feature>
<dbReference type="RefSeq" id="WP_036689236.1">
    <property type="nucleotide sequence ID" value="NZ_JNVM01000024.1"/>
</dbReference>
<comment type="caution">
    <text evidence="4">The sequence shown here is derived from an EMBL/GenBank/DDBJ whole genome shotgun (WGS) entry which is preliminary data.</text>
</comment>
<feature type="region of interest" description="Disordered" evidence="1">
    <location>
        <begin position="431"/>
        <end position="455"/>
    </location>
</feature>
<dbReference type="eggNOG" id="COG3501">
    <property type="taxonomic scope" value="Bacteria"/>
</dbReference>
<dbReference type="AlphaFoldDB" id="A0A081NXL3"/>
<dbReference type="EMBL" id="JNVM01000024">
    <property type="protein sequence ID" value="KEQ23186.1"/>
    <property type="molecule type" value="Genomic_DNA"/>
</dbReference>
<feature type="domain" description="Bacterial EndoU nuclease" evidence="3">
    <location>
        <begin position="728"/>
        <end position="851"/>
    </location>
</feature>
<feature type="transmembrane region" description="Helical" evidence="2">
    <location>
        <begin position="538"/>
        <end position="560"/>
    </location>
</feature>
<feature type="compositionally biased region" description="Polar residues" evidence="1">
    <location>
        <begin position="698"/>
        <end position="716"/>
    </location>
</feature>
<proteinExistence type="predicted"/>
<reference evidence="4 5" key="1">
    <citation type="submission" date="2014-06" db="EMBL/GenBank/DDBJ databases">
        <title>Draft genome sequence of Paenibacillus sp. MSt1.</title>
        <authorList>
            <person name="Aw Y.K."/>
            <person name="Ong K.S."/>
            <person name="Gan H.M."/>
            <person name="Lee S.M."/>
        </authorList>
    </citation>
    <scope>NUCLEOTIDE SEQUENCE [LARGE SCALE GENOMIC DNA]</scope>
    <source>
        <strain evidence="4 5">MSt1</strain>
    </source>
</reference>
<dbReference type="GO" id="GO:0004519">
    <property type="term" value="F:endonuclease activity"/>
    <property type="evidence" value="ECO:0007669"/>
    <property type="project" value="InterPro"/>
</dbReference>
<sequence>MSAFEITMASREMKLRWPYELEAVTAIKIVRQPGEHARVSFSGIIPEEQMEKYMEAASHRDVIEVFKRVGERDERIFAGTVSNLTIRMTRDVYVAEVEGISSTYELDTKRRSRSFQDRSMSYADVIGQVLQHYPHADFIDMAGGDRSIRKFLLQYEETDWQFLQRLASHFGTVLVPDVTEAKPRLWFGMPQIDRHIELGEGSYVVTKALKDYMISTAQQGQTDLTEEDFRAYEVVSDQLLPVGNTVTLRGKELVVVGSTIELHGGSVRMTYTIASPKGICRPYRVNPLLTGLSLEGRAIAVNRKMVKIHLDIDDDEPHTGTSWFPYAAEGNNAWYSMPQAGSRIQLYFPDSNENHAFVTSSVRGSGDSMKSHPKMSNPNVKSFVSNYGKAMELGEGNITFTSGKLSITMNDKDGIQFTSSKKISVKPGEELTIGWTDPSADPDAPPPPPPPKQVSLKATKSLTLMQGPMSGVGIDEIHKLLASKIRITGTVPQNYPMLSSEGQRQAVQAAEKLEAYKAYVHEASEERKNKGIAGIAGGLFNAVCGAMICAVGVAAVGFGALTSWTGVGIAVAAAGAVAAASGAYMVASGIADIGEGIQDVNFANKGDSESKSFNFIRDTLFDGNEDNYRMSVDIAMITGGLFAEFVAPMAALAVVVGGVRFSNRMSSKSTPPGAGERKPQRGGPGTNKQMEDAEAPSTGKTSGKPSETEETGNPSPIVSVVSKLSPEVEKKILEGQRITGSNKLIGGHSPNINNANPNYAVQEIRVNPDGTRSVKFTTQFPDGNLSKIKTSTLFPESWSDAGIINSIKKVGDSPAVGIRSSEGLTLHRGIIHSVEIEVIKHGDDIISGFPVGGKPTTNFDPIP</sequence>
<evidence type="ECO:0000256" key="1">
    <source>
        <dbReference type="SAM" id="MobiDB-lite"/>
    </source>
</evidence>
<dbReference type="InterPro" id="IPR029501">
    <property type="entry name" value="EndoU_bac"/>
</dbReference>
<gene>
    <name evidence="4" type="ORF">ET33_17645</name>
</gene>
<feature type="transmembrane region" description="Helical" evidence="2">
    <location>
        <begin position="567"/>
        <end position="587"/>
    </location>
</feature>
<feature type="compositionally biased region" description="Pro residues" evidence="1">
    <location>
        <begin position="443"/>
        <end position="452"/>
    </location>
</feature>
<feature type="region of interest" description="Disordered" evidence="1">
    <location>
        <begin position="663"/>
        <end position="721"/>
    </location>
</feature>
<keyword evidence="2" id="KW-0472">Membrane</keyword>
<evidence type="ECO:0000313" key="5">
    <source>
        <dbReference type="Proteomes" id="UP000028123"/>
    </source>
</evidence>
<dbReference type="Pfam" id="PF14436">
    <property type="entry name" value="EndoU_bacteria"/>
    <property type="match status" value="1"/>
</dbReference>
<keyword evidence="5" id="KW-1185">Reference proteome</keyword>
<evidence type="ECO:0000259" key="3">
    <source>
        <dbReference type="Pfam" id="PF14436"/>
    </source>
</evidence>
<dbReference type="SUPFAM" id="SSF69279">
    <property type="entry name" value="Phage tail proteins"/>
    <property type="match status" value="1"/>
</dbReference>
<dbReference type="Proteomes" id="UP000028123">
    <property type="component" value="Unassembled WGS sequence"/>
</dbReference>
<dbReference type="Pfam" id="PF05954">
    <property type="entry name" value="Phage_GPD"/>
    <property type="match status" value="1"/>
</dbReference>
<keyword evidence="2" id="KW-0812">Transmembrane</keyword>
<dbReference type="Gene3D" id="3.55.50.10">
    <property type="entry name" value="Baseplate protein-like domains"/>
    <property type="match status" value="1"/>
</dbReference>
<evidence type="ECO:0000313" key="4">
    <source>
        <dbReference type="EMBL" id="KEQ23186.1"/>
    </source>
</evidence>
<dbReference type="OrthoDB" id="2192478at2"/>
<organism evidence="4 5">
    <name type="scientific">Paenibacillus tyrfis</name>
    <dbReference type="NCBI Taxonomy" id="1501230"/>
    <lineage>
        <taxon>Bacteria</taxon>
        <taxon>Bacillati</taxon>
        <taxon>Bacillota</taxon>
        <taxon>Bacilli</taxon>
        <taxon>Bacillales</taxon>
        <taxon>Paenibacillaceae</taxon>
        <taxon>Paenibacillus</taxon>
    </lineage>
</organism>
<accession>A0A081NXL3</accession>
<name>A0A081NXL3_9BACL</name>